<feature type="region of interest" description="Disordered" evidence="1">
    <location>
        <begin position="1"/>
        <end position="37"/>
    </location>
</feature>
<feature type="compositionally biased region" description="Basic residues" evidence="1">
    <location>
        <begin position="9"/>
        <end position="21"/>
    </location>
</feature>
<proteinExistence type="predicted"/>
<gene>
    <name evidence="2" type="ORF">NA56DRAFT_707333</name>
</gene>
<evidence type="ECO:0000313" key="2">
    <source>
        <dbReference type="EMBL" id="PMD17928.1"/>
    </source>
</evidence>
<dbReference type="AlphaFoldDB" id="A0A2J6PV72"/>
<accession>A0A2J6PV72</accession>
<name>A0A2J6PV72_9HELO</name>
<dbReference type="EMBL" id="KZ613497">
    <property type="protein sequence ID" value="PMD17928.1"/>
    <property type="molecule type" value="Genomic_DNA"/>
</dbReference>
<protein>
    <recommendedName>
        <fullName evidence="4">Reverse transcriptase Ty1/copia-type domain-containing protein</fullName>
    </recommendedName>
</protein>
<organism evidence="2 3">
    <name type="scientific">Hyaloscypha hepaticicola</name>
    <dbReference type="NCBI Taxonomy" id="2082293"/>
    <lineage>
        <taxon>Eukaryota</taxon>
        <taxon>Fungi</taxon>
        <taxon>Dikarya</taxon>
        <taxon>Ascomycota</taxon>
        <taxon>Pezizomycotina</taxon>
        <taxon>Leotiomycetes</taxon>
        <taxon>Helotiales</taxon>
        <taxon>Hyaloscyphaceae</taxon>
        <taxon>Hyaloscypha</taxon>
    </lineage>
</organism>
<sequence length="258" mass="30116">MWPPSYKQGIKKVRSYKKSNSQKRTIDDVNEDDEPKLSRLPLSRPVKIWNTATKVLEHGNLQAKLLADNKRRIVSRRRVFKGGGSLTARKNNKAKLARLQEVKARNGLLTIEDIMPPDREPDKYPILVEALLLTDEGHEGLVQVIRELEQLVPPVEQDHEVKIFTQAVVMEEEEEVPEYRDSSPVDQLNVENANYLFTNSVIIFVYTNDIAILSCKEDYKTATDFKAKLKKKYKMHDIREMEWFLNKRISRDREQRKI</sequence>
<keyword evidence="3" id="KW-1185">Reference proteome</keyword>
<evidence type="ECO:0000313" key="3">
    <source>
        <dbReference type="Proteomes" id="UP000235672"/>
    </source>
</evidence>
<reference evidence="2 3" key="1">
    <citation type="submission" date="2016-05" db="EMBL/GenBank/DDBJ databases">
        <title>A degradative enzymes factory behind the ericoid mycorrhizal symbiosis.</title>
        <authorList>
            <consortium name="DOE Joint Genome Institute"/>
            <person name="Martino E."/>
            <person name="Morin E."/>
            <person name="Grelet G."/>
            <person name="Kuo A."/>
            <person name="Kohler A."/>
            <person name="Daghino S."/>
            <person name="Barry K."/>
            <person name="Choi C."/>
            <person name="Cichocki N."/>
            <person name="Clum A."/>
            <person name="Copeland A."/>
            <person name="Hainaut M."/>
            <person name="Haridas S."/>
            <person name="Labutti K."/>
            <person name="Lindquist E."/>
            <person name="Lipzen A."/>
            <person name="Khouja H.-R."/>
            <person name="Murat C."/>
            <person name="Ohm R."/>
            <person name="Olson A."/>
            <person name="Spatafora J."/>
            <person name="Veneault-Fourrey C."/>
            <person name="Henrissat B."/>
            <person name="Grigoriev I."/>
            <person name="Martin F."/>
            <person name="Perotto S."/>
        </authorList>
    </citation>
    <scope>NUCLEOTIDE SEQUENCE [LARGE SCALE GENOMIC DNA]</scope>
    <source>
        <strain evidence="2 3">UAMH 7357</strain>
    </source>
</reference>
<evidence type="ECO:0000256" key="1">
    <source>
        <dbReference type="SAM" id="MobiDB-lite"/>
    </source>
</evidence>
<dbReference type="Proteomes" id="UP000235672">
    <property type="component" value="Unassembled WGS sequence"/>
</dbReference>
<evidence type="ECO:0008006" key="4">
    <source>
        <dbReference type="Google" id="ProtNLM"/>
    </source>
</evidence>